<comment type="caution">
    <text evidence="1">The sequence shown here is derived from an EMBL/GenBank/DDBJ whole genome shotgun (WGS) entry which is preliminary data.</text>
</comment>
<organism evidence="1 2">
    <name type="scientific">Mycobacteroides chelonae</name>
    <name type="common">Mycobacterium chelonae</name>
    <dbReference type="NCBI Taxonomy" id="1774"/>
    <lineage>
        <taxon>Bacteria</taxon>
        <taxon>Bacillati</taxon>
        <taxon>Actinomycetota</taxon>
        <taxon>Actinomycetes</taxon>
        <taxon>Mycobacteriales</taxon>
        <taxon>Mycobacteriaceae</taxon>
        <taxon>Mycobacteroides</taxon>
    </lineage>
</organism>
<dbReference type="Proteomes" id="UP000179441">
    <property type="component" value="Unassembled WGS sequence"/>
</dbReference>
<evidence type="ECO:0000313" key="2">
    <source>
        <dbReference type="Proteomes" id="UP000179441"/>
    </source>
</evidence>
<protein>
    <submittedName>
        <fullName evidence="1">Uncharacterized protein</fullName>
    </submittedName>
</protein>
<name>A0A1S1LZB0_MYCCH</name>
<reference evidence="1 2" key="1">
    <citation type="submission" date="2016-10" db="EMBL/GenBank/DDBJ databases">
        <title>Evaluation of Human, Veterinary and Environmental Mycobacterium chelonae Isolates by Core Genome Phylogenomic Analysis, Targeted Gene Comparison, and Anti-microbial Susceptibility Patterns: A Tale of Mistaken Identities.</title>
        <authorList>
            <person name="Fogelson S.B."/>
            <person name="Camus A.C."/>
            <person name="Lorenz W."/>
            <person name="Vasireddy R."/>
            <person name="Vasireddy S."/>
            <person name="Smith T."/>
            <person name="Brown-Elliott B.A."/>
            <person name="Wallace R.J.Jr."/>
            <person name="Hasan N.A."/>
            <person name="Reischl U."/>
            <person name="Sanchez S."/>
        </authorList>
    </citation>
    <scope>NUCLEOTIDE SEQUENCE [LARGE SCALE GENOMIC DNA]</scope>
    <source>
        <strain evidence="1 2">15518</strain>
    </source>
</reference>
<evidence type="ECO:0000313" key="1">
    <source>
        <dbReference type="EMBL" id="OHU73888.1"/>
    </source>
</evidence>
<keyword evidence="2" id="KW-1185">Reference proteome</keyword>
<accession>A0A1S1LZB0</accession>
<dbReference type="EMBL" id="MLIS01000336">
    <property type="protein sequence ID" value="OHU73888.1"/>
    <property type="molecule type" value="Genomic_DNA"/>
</dbReference>
<sequence>MHNSLGNPFVIEMGDLLPGMKVLEKCWPAGARRKGVIGAIDANTLLRGEISGATSHASRIQLFLFRIRCAVHCRLLCGVKDAAAGYPAAA</sequence>
<gene>
    <name evidence="1" type="ORF">BKG84_28370</name>
</gene>
<dbReference type="AlphaFoldDB" id="A0A1S1LZB0"/>
<proteinExistence type="predicted"/>